<feature type="signal peptide" evidence="1">
    <location>
        <begin position="1"/>
        <end position="21"/>
    </location>
</feature>
<keyword evidence="1" id="KW-0732">Signal</keyword>
<dbReference type="OMA" id="PRAHINQ"/>
<evidence type="ECO:0000313" key="3">
    <source>
        <dbReference type="Proteomes" id="UP000694558"/>
    </source>
</evidence>
<dbReference type="Proteomes" id="UP000694558">
    <property type="component" value="Chromosome 4"/>
</dbReference>
<reference evidence="2" key="1">
    <citation type="submission" date="2023-05" db="EMBL/GenBank/DDBJ databases">
        <title>High-quality long-read genome of Scophthalmus maximus.</title>
        <authorList>
            <person name="Lien S."/>
            <person name="Martinez P."/>
        </authorList>
    </citation>
    <scope>NUCLEOTIDE SEQUENCE [LARGE SCALE GENOMIC DNA]</scope>
</reference>
<dbReference type="GeneTree" id="ENSGT01030000234819"/>
<proteinExistence type="predicted"/>
<organism evidence="2 3">
    <name type="scientific">Scophthalmus maximus</name>
    <name type="common">Turbot</name>
    <name type="synonym">Psetta maxima</name>
    <dbReference type="NCBI Taxonomy" id="52904"/>
    <lineage>
        <taxon>Eukaryota</taxon>
        <taxon>Metazoa</taxon>
        <taxon>Chordata</taxon>
        <taxon>Craniata</taxon>
        <taxon>Vertebrata</taxon>
        <taxon>Euteleostomi</taxon>
        <taxon>Actinopterygii</taxon>
        <taxon>Neopterygii</taxon>
        <taxon>Teleostei</taxon>
        <taxon>Neoteleostei</taxon>
        <taxon>Acanthomorphata</taxon>
        <taxon>Carangaria</taxon>
        <taxon>Pleuronectiformes</taxon>
        <taxon>Pleuronectoidei</taxon>
        <taxon>Scophthalmidae</taxon>
        <taxon>Scophthalmus</taxon>
    </lineage>
</organism>
<dbReference type="Ensembl" id="ENSSMAT00000024542.2">
    <property type="protein sequence ID" value="ENSSMAP00000024249.1"/>
    <property type="gene ID" value="ENSSMAG00000014821.2"/>
</dbReference>
<feature type="chain" id="PRO_5034171975" evidence="1">
    <location>
        <begin position="22"/>
        <end position="98"/>
    </location>
</feature>
<evidence type="ECO:0000256" key="1">
    <source>
        <dbReference type="SAM" id="SignalP"/>
    </source>
</evidence>
<protein>
    <submittedName>
        <fullName evidence="2">Uncharacterized protein</fullName>
    </submittedName>
</protein>
<accession>A0A8D3AVJ7</accession>
<sequence>MAPFTIIDLLVAGLQLRFSRAHIDQQVHIPIEQLHGKVISLQLPTGLLLFGTLRTAVAKKQEAAGLRSAEVKRDGARLLGVPLGQGDEGLWGLEGDGV</sequence>
<dbReference type="AlphaFoldDB" id="A0A8D3AVJ7"/>
<evidence type="ECO:0000313" key="2">
    <source>
        <dbReference type="Ensembl" id="ENSSMAP00000024249.1"/>
    </source>
</evidence>
<name>A0A8D3AVJ7_SCOMX</name>
<reference evidence="2" key="2">
    <citation type="submission" date="2025-08" db="UniProtKB">
        <authorList>
            <consortium name="Ensembl"/>
        </authorList>
    </citation>
    <scope>IDENTIFICATION</scope>
</reference>